<organism evidence="3 4">
    <name type="scientific">Rhodotorula mucilaginosa</name>
    <name type="common">Yeast</name>
    <name type="synonym">Rhodotorula rubra</name>
    <dbReference type="NCBI Taxonomy" id="5537"/>
    <lineage>
        <taxon>Eukaryota</taxon>
        <taxon>Fungi</taxon>
        <taxon>Dikarya</taxon>
        <taxon>Basidiomycota</taxon>
        <taxon>Pucciniomycotina</taxon>
        <taxon>Microbotryomycetes</taxon>
        <taxon>Sporidiobolales</taxon>
        <taxon>Sporidiobolaceae</taxon>
        <taxon>Rhodotorula</taxon>
    </lineage>
</organism>
<proteinExistence type="predicted"/>
<dbReference type="OrthoDB" id="337581at2759"/>
<evidence type="ECO:0000313" key="3">
    <source>
        <dbReference type="EMBL" id="KAG0659691.1"/>
    </source>
</evidence>
<dbReference type="PANTHER" id="PTHR28498:SF1">
    <property type="entry name" value="ZINC FINGER SWIM DOMAIN-CONTAINING PROTEIN 7"/>
    <property type="match status" value="1"/>
</dbReference>
<keyword evidence="1" id="KW-0862">Zinc</keyword>
<sequence length="153" mass="15882">MAAHSSSQLLNGQLAALAAPLSDDSLHALALVVGPAMLLEALDLIDQDQVARIMPPNGRPLYQVASSSGGQPYTVFPHVPAGTGYCPCPAYSFGVLAKGNQVTCKHLLACRIADRIDAWENKRVGLEWLAGLATKFGAAVPPLLAANTAHGSA</sequence>
<accession>A0A9P7B5T6</accession>
<gene>
    <name evidence="3" type="primary">ZSWIM7</name>
    <name evidence="3" type="ORF">C6P46_005050</name>
</gene>
<comment type="caution">
    <text evidence="3">The sequence shown here is derived from an EMBL/GenBank/DDBJ whole genome shotgun (WGS) entry which is preliminary data.</text>
</comment>
<reference evidence="3 4" key="1">
    <citation type="submission" date="2020-11" db="EMBL/GenBank/DDBJ databases">
        <title>Kefir isolates.</title>
        <authorList>
            <person name="Marcisauskas S."/>
            <person name="Kim Y."/>
            <person name="Blasche S."/>
        </authorList>
    </citation>
    <scope>NUCLEOTIDE SEQUENCE [LARGE SCALE GENOMIC DNA]</scope>
    <source>
        <strain evidence="3 4">KR</strain>
    </source>
</reference>
<dbReference type="EMBL" id="PUHQ01000051">
    <property type="protein sequence ID" value="KAG0659691.1"/>
    <property type="molecule type" value="Genomic_DNA"/>
</dbReference>
<dbReference type="PANTHER" id="PTHR28498">
    <property type="entry name" value="ZINC FINGER SWIM DOMAIN-CONTAINING PROTEIN 7"/>
    <property type="match status" value="1"/>
</dbReference>
<keyword evidence="1" id="KW-0863">Zinc-finger</keyword>
<dbReference type="GO" id="GO:0008270">
    <property type="term" value="F:zinc ion binding"/>
    <property type="evidence" value="ECO:0007669"/>
    <property type="project" value="UniProtKB-KW"/>
</dbReference>
<evidence type="ECO:0000259" key="2">
    <source>
        <dbReference type="PROSITE" id="PS50966"/>
    </source>
</evidence>
<dbReference type="GO" id="GO:0097196">
    <property type="term" value="C:Shu complex"/>
    <property type="evidence" value="ECO:0007669"/>
    <property type="project" value="TreeGrafter"/>
</dbReference>
<name>A0A9P7B5T6_RHOMI</name>
<keyword evidence="4" id="KW-1185">Reference proteome</keyword>
<feature type="domain" description="SWIM-type" evidence="2">
    <location>
        <begin position="73"/>
        <end position="115"/>
    </location>
</feature>
<evidence type="ECO:0000313" key="4">
    <source>
        <dbReference type="Proteomes" id="UP000777482"/>
    </source>
</evidence>
<dbReference type="PROSITE" id="PS50966">
    <property type="entry name" value="ZF_SWIM"/>
    <property type="match status" value="1"/>
</dbReference>
<dbReference type="AlphaFoldDB" id="A0A9P7B5T6"/>
<keyword evidence="1" id="KW-0479">Metal-binding</keyword>
<protein>
    <submittedName>
        <fullName evidence="3">Zinc finger SWIM domain-containing protein 7</fullName>
    </submittedName>
</protein>
<evidence type="ECO:0000256" key="1">
    <source>
        <dbReference type="PROSITE-ProRule" id="PRU00325"/>
    </source>
</evidence>
<dbReference type="InterPro" id="IPR007527">
    <property type="entry name" value="Znf_SWIM"/>
</dbReference>
<dbReference type="Proteomes" id="UP000777482">
    <property type="component" value="Unassembled WGS sequence"/>
</dbReference>
<dbReference type="GO" id="GO:0000724">
    <property type="term" value="P:double-strand break repair via homologous recombination"/>
    <property type="evidence" value="ECO:0007669"/>
    <property type="project" value="TreeGrafter"/>
</dbReference>